<sequence length="217" mass="24298">MDHYWQVWWDYAEPYRQLIVPYPNVHLTFHPGGGRVNGVCTGHQIQVLSGRSGVFGVAFRPGCFRPFLGGPVSSITDRVIDATEVFGQDLPGEVNVETVEAFLRSRLPEPDPKAGEAASVVERIASEPELTRVDAVARELGTGVRQLQRLFAEYVGVGPKWVIRRYRLREVTDRLAAGVTIEWAALAAELGYADQAHFTRDFTAMFGESPTWYAQRY</sequence>
<comment type="caution">
    <text evidence="5">The sequence shown here is derived from an EMBL/GenBank/DDBJ whole genome shotgun (WGS) entry which is preliminary data.</text>
</comment>
<dbReference type="PANTHER" id="PTHR46796">
    <property type="entry name" value="HTH-TYPE TRANSCRIPTIONAL ACTIVATOR RHAS-RELATED"/>
    <property type="match status" value="1"/>
</dbReference>
<dbReference type="GO" id="GO:0003700">
    <property type="term" value="F:DNA-binding transcription factor activity"/>
    <property type="evidence" value="ECO:0007669"/>
    <property type="project" value="InterPro"/>
</dbReference>
<dbReference type="OrthoDB" id="2559672at2"/>
<dbReference type="Pfam" id="PF20240">
    <property type="entry name" value="DUF6597"/>
    <property type="match status" value="1"/>
</dbReference>
<proteinExistence type="predicted"/>
<dbReference type="InterPro" id="IPR050204">
    <property type="entry name" value="AraC_XylS_family_regulators"/>
</dbReference>
<dbReference type="EMBL" id="SFCC01000009">
    <property type="protein sequence ID" value="RZQ62553.1"/>
    <property type="molecule type" value="Genomic_DNA"/>
</dbReference>
<dbReference type="Proteomes" id="UP000292003">
    <property type="component" value="Unassembled WGS sequence"/>
</dbReference>
<evidence type="ECO:0000313" key="5">
    <source>
        <dbReference type="EMBL" id="RZQ62553.1"/>
    </source>
</evidence>
<keyword evidence="3" id="KW-0804">Transcription</keyword>
<keyword evidence="6" id="KW-1185">Reference proteome</keyword>
<dbReference type="InterPro" id="IPR046532">
    <property type="entry name" value="DUF6597"/>
</dbReference>
<evidence type="ECO:0000256" key="2">
    <source>
        <dbReference type="ARBA" id="ARBA00023125"/>
    </source>
</evidence>
<evidence type="ECO:0000256" key="3">
    <source>
        <dbReference type="ARBA" id="ARBA00023163"/>
    </source>
</evidence>
<dbReference type="GO" id="GO:0043565">
    <property type="term" value="F:sequence-specific DNA binding"/>
    <property type="evidence" value="ECO:0007669"/>
    <property type="project" value="InterPro"/>
</dbReference>
<name>A0A4Q7J854_9PSEU</name>
<dbReference type="InterPro" id="IPR018060">
    <property type="entry name" value="HTH_AraC"/>
</dbReference>
<dbReference type="SUPFAM" id="SSF46689">
    <property type="entry name" value="Homeodomain-like"/>
    <property type="match status" value="1"/>
</dbReference>
<evidence type="ECO:0000313" key="6">
    <source>
        <dbReference type="Proteomes" id="UP000292003"/>
    </source>
</evidence>
<dbReference type="AlphaFoldDB" id="A0A4Q7J854"/>
<protein>
    <submittedName>
        <fullName evidence="5">AraC family transcriptional regulator</fullName>
    </submittedName>
</protein>
<dbReference type="InterPro" id="IPR009057">
    <property type="entry name" value="Homeodomain-like_sf"/>
</dbReference>
<accession>A0A4Q7J854</accession>
<dbReference type="SMART" id="SM00342">
    <property type="entry name" value="HTH_ARAC"/>
    <property type="match status" value="1"/>
</dbReference>
<gene>
    <name evidence="5" type="ORF">EWH70_19790</name>
</gene>
<keyword evidence="1" id="KW-0805">Transcription regulation</keyword>
<reference evidence="5 6" key="1">
    <citation type="submission" date="2019-02" db="EMBL/GenBank/DDBJ databases">
        <title>Draft genome sequence of Amycolatopsis sp. 8-3EHSu isolated from roots of Suaeda maritima.</title>
        <authorList>
            <person name="Duangmal K."/>
            <person name="Chantavorakit T."/>
        </authorList>
    </citation>
    <scope>NUCLEOTIDE SEQUENCE [LARGE SCALE GENOMIC DNA]</scope>
    <source>
        <strain evidence="5 6">8-3EHSu</strain>
    </source>
</reference>
<organism evidence="5 6">
    <name type="scientific">Amycolatopsis suaedae</name>
    <dbReference type="NCBI Taxonomy" id="2510978"/>
    <lineage>
        <taxon>Bacteria</taxon>
        <taxon>Bacillati</taxon>
        <taxon>Actinomycetota</taxon>
        <taxon>Actinomycetes</taxon>
        <taxon>Pseudonocardiales</taxon>
        <taxon>Pseudonocardiaceae</taxon>
        <taxon>Amycolatopsis</taxon>
    </lineage>
</organism>
<keyword evidence="2" id="KW-0238">DNA-binding</keyword>
<evidence type="ECO:0000259" key="4">
    <source>
        <dbReference type="PROSITE" id="PS01124"/>
    </source>
</evidence>
<dbReference type="Gene3D" id="1.10.10.60">
    <property type="entry name" value="Homeodomain-like"/>
    <property type="match status" value="1"/>
</dbReference>
<dbReference type="PROSITE" id="PS01124">
    <property type="entry name" value="HTH_ARAC_FAMILY_2"/>
    <property type="match status" value="1"/>
</dbReference>
<evidence type="ECO:0000256" key="1">
    <source>
        <dbReference type="ARBA" id="ARBA00023015"/>
    </source>
</evidence>
<feature type="domain" description="HTH araC/xylS-type" evidence="4">
    <location>
        <begin position="115"/>
        <end position="216"/>
    </location>
</feature>
<dbReference type="PANTHER" id="PTHR46796:SF15">
    <property type="entry name" value="BLL1074 PROTEIN"/>
    <property type="match status" value="1"/>
</dbReference>
<dbReference type="Pfam" id="PF12833">
    <property type="entry name" value="HTH_18"/>
    <property type="match status" value="1"/>
</dbReference>